<dbReference type="CDD" id="cd02440">
    <property type="entry name" value="AdoMet_MTases"/>
    <property type="match status" value="1"/>
</dbReference>
<evidence type="ECO:0000313" key="3">
    <source>
        <dbReference type="Proteomes" id="UP000018227"/>
    </source>
</evidence>
<reference evidence="2 3" key="1">
    <citation type="submission" date="2013-06" db="EMBL/GenBank/DDBJ databases">
        <authorList>
            <person name="Weinstock G."/>
            <person name="Sodergren E."/>
            <person name="Clifton S."/>
            <person name="Fulton L."/>
            <person name="Fulton B."/>
            <person name="Courtney L."/>
            <person name="Fronick C."/>
            <person name="Harrison M."/>
            <person name="Strong C."/>
            <person name="Farmer C."/>
            <person name="Delahaunty K."/>
            <person name="Markovic C."/>
            <person name="Hall O."/>
            <person name="Minx P."/>
            <person name="Tomlinson C."/>
            <person name="Mitreva M."/>
            <person name="Nelson J."/>
            <person name="Hou S."/>
            <person name="Wollam A."/>
            <person name="Pepin K.H."/>
            <person name="Johnson M."/>
            <person name="Bhonagiri V."/>
            <person name="Nash W.E."/>
            <person name="Warren W."/>
            <person name="Chinwalla A."/>
            <person name="Mardis E.R."/>
            <person name="Wilson R.K."/>
        </authorList>
    </citation>
    <scope>NUCLEOTIDE SEQUENCE [LARGE SCALE GENOMIC DNA]</scope>
    <source>
        <strain evidence="2 3">ATCC 51271</strain>
    </source>
</reference>
<dbReference type="InterPro" id="IPR041698">
    <property type="entry name" value="Methyltransf_25"/>
</dbReference>
<organism evidence="2 3">
    <name type="scientific">Catonella morbi ATCC 51271</name>
    <dbReference type="NCBI Taxonomy" id="592026"/>
    <lineage>
        <taxon>Bacteria</taxon>
        <taxon>Bacillati</taxon>
        <taxon>Bacillota</taxon>
        <taxon>Clostridia</taxon>
        <taxon>Lachnospirales</taxon>
        <taxon>Lachnospiraceae</taxon>
        <taxon>Catonella</taxon>
    </lineage>
</organism>
<dbReference type="Gene3D" id="2.20.25.110">
    <property type="entry name" value="S-adenosyl-L-methionine-dependent methyltransferases"/>
    <property type="match status" value="1"/>
</dbReference>
<keyword evidence="2" id="KW-0489">Methyltransferase</keyword>
<sequence length="261" mass="30144">MRKGEGMAAYLGFAEVYDKFMDNVPYDEWTAYLTGLLKEYGVEGGLVAELGCGTGSVTGRLKATGYDMIGIDNSPEMLQIAAEKDSDILYLCQDMREFELYGTVAAFVCICDGMNYILEKSDLVKVFKLVNNYLDTKGIFIFDMNTIYKYEHILGENVIAENRENMSFIWENYYDNEERINEYDLTVYLEDDEDEKGRFLRFDEIHYQKGYTIEDIKGALEEAGMEFVAVYDAFSKDAPKTDSERVYFIAKEKYQEGKTYR</sequence>
<dbReference type="EMBL" id="ACIL03000007">
    <property type="protein sequence ID" value="ESL03936.1"/>
    <property type="molecule type" value="Genomic_DNA"/>
</dbReference>
<protein>
    <submittedName>
        <fullName evidence="2">Methyltransferase domain protein</fullName>
    </submittedName>
</protein>
<dbReference type="Pfam" id="PF13649">
    <property type="entry name" value="Methyltransf_25"/>
    <property type="match status" value="1"/>
</dbReference>
<feature type="domain" description="Methyltransferase" evidence="1">
    <location>
        <begin position="47"/>
        <end position="138"/>
    </location>
</feature>
<dbReference type="HOGENOM" id="CLU_069129_5_0_9"/>
<dbReference type="Gene3D" id="3.40.50.150">
    <property type="entry name" value="Vaccinia Virus protein VP39"/>
    <property type="match status" value="1"/>
</dbReference>
<keyword evidence="2" id="KW-0808">Transferase</keyword>
<evidence type="ECO:0000313" key="2">
    <source>
        <dbReference type="EMBL" id="ESL03936.1"/>
    </source>
</evidence>
<dbReference type="AlphaFoldDB" id="V2Y8D2"/>
<comment type="caution">
    <text evidence="2">The sequence shown here is derived from an EMBL/GenBank/DDBJ whole genome shotgun (WGS) entry which is preliminary data.</text>
</comment>
<proteinExistence type="predicted"/>
<dbReference type="Proteomes" id="UP000018227">
    <property type="component" value="Unassembled WGS sequence"/>
</dbReference>
<dbReference type="InterPro" id="IPR029063">
    <property type="entry name" value="SAM-dependent_MTases_sf"/>
</dbReference>
<dbReference type="GO" id="GO:0008168">
    <property type="term" value="F:methyltransferase activity"/>
    <property type="evidence" value="ECO:0007669"/>
    <property type="project" value="UniProtKB-KW"/>
</dbReference>
<dbReference type="SUPFAM" id="SSF53335">
    <property type="entry name" value="S-adenosyl-L-methionine-dependent methyltransferases"/>
    <property type="match status" value="1"/>
</dbReference>
<keyword evidence="3" id="KW-1185">Reference proteome</keyword>
<dbReference type="GO" id="GO:0032259">
    <property type="term" value="P:methylation"/>
    <property type="evidence" value="ECO:0007669"/>
    <property type="project" value="UniProtKB-KW"/>
</dbReference>
<dbReference type="eggNOG" id="COG4976">
    <property type="taxonomic scope" value="Bacteria"/>
</dbReference>
<dbReference type="STRING" id="592026.GCWU0000282_001104"/>
<accession>V2Y8D2</accession>
<gene>
    <name evidence="2" type="ORF">GCWU0000282_001104</name>
</gene>
<evidence type="ECO:0000259" key="1">
    <source>
        <dbReference type="Pfam" id="PF13649"/>
    </source>
</evidence>
<name>V2Y8D2_9FIRM</name>